<dbReference type="RefSeq" id="XP_033569040.1">
    <property type="nucleotide sequence ID" value="XM_033728646.1"/>
</dbReference>
<organism evidence="2">
    <name type="scientific">Mytilinidion resinicola</name>
    <dbReference type="NCBI Taxonomy" id="574789"/>
    <lineage>
        <taxon>Eukaryota</taxon>
        <taxon>Fungi</taxon>
        <taxon>Dikarya</taxon>
        <taxon>Ascomycota</taxon>
        <taxon>Pezizomycotina</taxon>
        <taxon>Dothideomycetes</taxon>
        <taxon>Pleosporomycetidae</taxon>
        <taxon>Mytilinidiales</taxon>
        <taxon>Mytilinidiaceae</taxon>
        <taxon>Mytilinidion</taxon>
    </lineage>
</organism>
<evidence type="ECO:0000256" key="1">
    <source>
        <dbReference type="SAM" id="SignalP"/>
    </source>
</evidence>
<sequence length="105" mass="11471">MVLKRMYLNFLVILAFYFCGFGASVGFPGPAPTPGPVLPAARDPQFGPFNYASYFPEIESYISKYASDIPANIRSEYDAIPSDIDALISDFATALPSDVLSYISE</sequence>
<gene>
    <name evidence="2 4" type="ORF">BDZ99DRAFT_577061</name>
</gene>
<keyword evidence="3" id="KW-1185">Reference proteome</keyword>
<feature type="signal peptide" evidence="1">
    <location>
        <begin position="1"/>
        <end position="22"/>
    </location>
</feature>
<reference evidence="4" key="2">
    <citation type="submission" date="2020-04" db="EMBL/GenBank/DDBJ databases">
        <authorList>
            <consortium name="NCBI Genome Project"/>
        </authorList>
    </citation>
    <scope>NUCLEOTIDE SEQUENCE</scope>
    <source>
        <strain evidence="4">CBS 304.34</strain>
    </source>
</reference>
<accession>A0A6A6XZT0</accession>
<dbReference type="GeneID" id="54469539"/>
<keyword evidence="1" id="KW-0732">Signal</keyword>
<reference evidence="4" key="3">
    <citation type="submission" date="2025-04" db="UniProtKB">
        <authorList>
            <consortium name="RefSeq"/>
        </authorList>
    </citation>
    <scope>IDENTIFICATION</scope>
    <source>
        <strain evidence="4">CBS 304.34</strain>
    </source>
</reference>
<feature type="chain" id="PRO_5044628767" evidence="1">
    <location>
        <begin position="23"/>
        <end position="105"/>
    </location>
</feature>
<protein>
    <submittedName>
        <fullName evidence="2 4">Uncharacterized protein</fullName>
    </submittedName>
</protein>
<evidence type="ECO:0000313" key="2">
    <source>
        <dbReference type="EMBL" id="KAF2802076.1"/>
    </source>
</evidence>
<dbReference type="AlphaFoldDB" id="A0A6A6XZT0"/>
<dbReference type="EMBL" id="MU003725">
    <property type="protein sequence ID" value="KAF2802076.1"/>
    <property type="molecule type" value="Genomic_DNA"/>
</dbReference>
<reference evidence="2 4" key="1">
    <citation type="journal article" date="2020" name="Stud. Mycol.">
        <title>101 Dothideomycetes genomes: a test case for predicting lifestyles and emergence of pathogens.</title>
        <authorList>
            <person name="Haridas S."/>
            <person name="Albert R."/>
            <person name="Binder M."/>
            <person name="Bloem J."/>
            <person name="Labutti K."/>
            <person name="Salamov A."/>
            <person name="Andreopoulos B."/>
            <person name="Baker S."/>
            <person name="Barry K."/>
            <person name="Bills G."/>
            <person name="Bluhm B."/>
            <person name="Cannon C."/>
            <person name="Castanera R."/>
            <person name="Culley D."/>
            <person name="Daum C."/>
            <person name="Ezra D."/>
            <person name="Gonzalez J."/>
            <person name="Henrissat B."/>
            <person name="Kuo A."/>
            <person name="Liang C."/>
            <person name="Lipzen A."/>
            <person name="Lutzoni F."/>
            <person name="Magnuson J."/>
            <person name="Mondo S."/>
            <person name="Nolan M."/>
            <person name="Ohm R."/>
            <person name="Pangilinan J."/>
            <person name="Park H.-J."/>
            <person name="Ramirez L."/>
            <person name="Alfaro M."/>
            <person name="Sun H."/>
            <person name="Tritt A."/>
            <person name="Yoshinaga Y."/>
            <person name="Zwiers L.-H."/>
            <person name="Turgeon B."/>
            <person name="Goodwin S."/>
            <person name="Spatafora J."/>
            <person name="Crous P."/>
            <person name="Grigoriev I."/>
        </authorList>
    </citation>
    <scope>NUCLEOTIDE SEQUENCE</scope>
    <source>
        <strain evidence="2 4">CBS 304.34</strain>
    </source>
</reference>
<evidence type="ECO:0000313" key="4">
    <source>
        <dbReference type="RefSeq" id="XP_033569040.1"/>
    </source>
</evidence>
<dbReference type="OrthoDB" id="10506826at2759"/>
<proteinExistence type="predicted"/>
<dbReference type="Proteomes" id="UP000504636">
    <property type="component" value="Unplaced"/>
</dbReference>
<name>A0A6A6XZT0_9PEZI</name>
<evidence type="ECO:0000313" key="3">
    <source>
        <dbReference type="Proteomes" id="UP000504636"/>
    </source>
</evidence>